<dbReference type="AlphaFoldDB" id="A0A317XRE2"/>
<keyword evidence="2" id="KW-1185">Reference proteome</keyword>
<name>A0A317XRE2_9BASI</name>
<evidence type="ECO:0000313" key="2">
    <source>
        <dbReference type="Proteomes" id="UP000246740"/>
    </source>
</evidence>
<dbReference type="InParanoid" id="A0A317XRE2"/>
<accession>A0A317XRE2</accession>
<dbReference type="EMBL" id="KZ819192">
    <property type="protein sequence ID" value="PWZ00662.1"/>
    <property type="molecule type" value="Genomic_DNA"/>
</dbReference>
<protein>
    <submittedName>
        <fullName evidence="1">Uncharacterized protein</fullName>
    </submittedName>
</protein>
<sequence length="80" mass="9080">MPLSLCPPCLRPLHLRPRLLACSPAPFPLGRHRITRLPRTRRSPLPSSLSLFLPVINSPSHFLLVQRHPFFGKGLPSKVW</sequence>
<gene>
    <name evidence="1" type="ORF">BCV70DRAFT_199929</name>
</gene>
<evidence type="ECO:0000313" key="1">
    <source>
        <dbReference type="EMBL" id="PWZ00662.1"/>
    </source>
</evidence>
<proteinExistence type="predicted"/>
<dbReference type="Proteomes" id="UP000246740">
    <property type="component" value="Unassembled WGS sequence"/>
</dbReference>
<organism evidence="1 2">
    <name type="scientific">Testicularia cyperi</name>
    <dbReference type="NCBI Taxonomy" id="1882483"/>
    <lineage>
        <taxon>Eukaryota</taxon>
        <taxon>Fungi</taxon>
        <taxon>Dikarya</taxon>
        <taxon>Basidiomycota</taxon>
        <taxon>Ustilaginomycotina</taxon>
        <taxon>Ustilaginomycetes</taxon>
        <taxon>Ustilaginales</taxon>
        <taxon>Anthracoideaceae</taxon>
        <taxon>Testicularia</taxon>
    </lineage>
</organism>
<reference evidence="1 2" key="1">
    <citation type="journal article" date="2018" name="Mol. Biol. Evol.">
        <title>Broad Genomic Sampling Reveals a Smut Pathogenic Ancestry of the Fungal Clade Ustilaginomycotina.</title>
        <authorList>
            <person name="Kijpornyongpan T."/>
            <person name="Mondo S.J."/>
            <person name="Barry K."/>
            <person name="Sandor L."/>
            <person name="Lee J."/>
            <person name="Lipzen A."/>
            <person name="Pangilinan J."/>
            <person name="LaButti K."/>
            <person name="Hainaut M."/>
            <person name="Henrissat B."/>
            <person name="Grigoriev I.V."/>
            <person name="Spatafora J.W."/>
            <person name="Aime M.C."/>
        </authorList>
    </citation>
    <scope>NUCLEOTIDE SEQUENCE [LARGE SCALE GENOMIC DNA]</scope>
    <source>
        <strain evidence="1 2">MCA 3645</strain>
    </source>
</reference>